<evidence type="ECO:0000256" key="1">
    <source>
        <dbReference type="ARBA" id="ARBA00022737"/>
    </source>
</evidence>
<gene>
    <name evidence="8" type="primary">essC</name>
    <name evidence="8" type="ORF">CJ218_04920</name>
</gene>
<dbReference type="InterPro" id="IPR002543">
    <property type="entry name" value="FtsK_dom"/>
</dbReference>
<keyword evidence="1" id="KW-0677">Repeat</keyword>
<keyword evidence="3 4" id="KW-0067">ATP-binding</keyword>
<dbReference type="CDD" id="cd01127">
    <property type="entry name" value="TrwB_TraG_TraD_VirD4"/>
    <property type="match status" value="1"/>
</dbReference>
<reference evidence="8 9" key="1">
    <citation type="submission" date="2017-09" db="EMBL/GenBank/DDBJ databases">
        <title>Bacterial strain isolated from the female urinary microbiota.</title>
        <authorList>
            <person name="Thomas-White K."/>
            <person name="Kumar N."/>
            <person name="Forster S."/>
            <person name="Putonti C."/>
            <person name="Lawley T."/>
            <person name="Wolfe A.J."/>
        </authorList>
    </citation>
    <scope>NUCLEOTIDE SEQUENCE [LARGE SCALE GENOMIC DNA]</scope>
    <source>
        <strain evidence="8 9">UMB0186</strain>
    </source>
</reference>
<organism evidence="8 9">
    <name type="scientific">Gemella sanguinis</name>
    <dbReference type="NCBI Taxonomy" id="84135"/>
    <lineage>
        <taxon>Bacteria</taxon>
        <taxon>Bacillati</taxon>
        <taxon>Bacillota</taxon>
        <taxon>Bacilli</taxon>
        <taxon>Bacillales</taxon>
        <taxon>Gemellaceae</taxon>
        <taxon>Gemella</taxon>
    </lineage>
</organism>
<dbReference type="InterPro" id="IPR050206">
    <property type="entry name" value="FtsK/SpoIIIE/SftA"/>
</dbReference>
<dbReference type="STRING" id="84135.GCA_001052115_01428"/>
<feature type="coiled-coil region" evidence="5">
    <location>
        <begin position="1050"/>
        <end position="1077"/>
    </location>
</feature>
<dbReference type="Proteomes" id="UP000235670">
    <property type="component" value="Unassembled WGS sequence"/>
</dbReference>
<feature type="domain" description="FtsK" evidence="7">
    <location>
        <begin position="633"/>
        <end position="828"/>
    </location>
</feature>
<feature type="binding site" evidence="4">
    <location>
        <begin position="997"/>
        <end position="1004"/>
    </location>
    <ligand>
        <name>ATP</name>
        <dbReference type="ChEBI" id="CHEBI:30616"/>
    </ligand>
</feature>
<proteinExistence type="predicted"/>
<evidence type="ECO:0000256" key="5">
    <source>
        <dbReference type="SAM" id="Coils"/>
    </source>
</evidence>
<evidence type="ECO:0000313" key="9">
    <source>
        <dbReference type="Proteomes" id="UP000235670"/>
    </source>
</evidence>
<comment type="caution">
    <text evidence="8">The sequence shown here is derived from an EMBL/GenBank/DDBJ whole genome shotgun (WGS) entry which is preliminary data.</text>
</comment>
<dbReference type="Pfam" id="PF01580">
    <property type="entry name" value="FtsK_SpoIIIE"/>
    <property type="match status" value="2"/>
</dbReference>
<dbReference type="GO" id="GO:0016020">
    <property type="term" value="C:membrane"/>
    <property type="evidence" value="ECO:0007669"/>
    <property type="project" value="UniProtKB-SubCell"/>
</dbReference>
<dbReference type="RefSeq" id="WP_102189833.1">
    <property type="nucleotide sequence ID" value="NZ_PNGT01000004.1"/>
</dbReference>
<keyword evidence="5" id="KW-0175">Coiled coil</keyword>
<evidence type="ECO:0000256" key="4">
    <source>
        <dbReference type="PROSITE-ProRule" id="PRU00289"/>
    </source>
</evidence>
<dbReference type="PANTHER" id="PTHR22683">
    <property type="entry name" value="SPORULATION PROTEIN RELATED"/>
    <property type="match status" value="1"/>
</dbReference>
<feature type="transmembrane region" description="Helical" evidence="6">
    <location>
        <begin position="214"/>
        <end position="234"/>
    </location>
</feature>
<protein>
    <submittedName>
        <fullName evidence="8">Type VII secretion protein EssC</fullName>
    </submittedName>
</protein>
<keyword evidence="2 4" id="KW-0547">Nucleotide-binding</keyword>
<dbReference type="EMBL" id="PNGT01000004">
    <property type="protein sequence ID" value="PMC52468.1"/>
    <property type="molecule type" value="Genomic_DNA"/>
</dbReference>
<dbReference type="InterPro" id="IPR027417">
    <property type="entry name" value="P-loop_NTPase"/>
</dbReference>
<dbReference type="PROSITE" id="PS50901">
    <property type="entry name" value="FTSK"/>
    <property type="match status" value="2"/>
</dbReference>
<dbReference type="NCBIfam" id="TIGR03928">
    <property type="entry name" value="T7_EssCb_Firm"/>
    <property type="match status" value="1"/>
</dbReference>
<name>A0A2N6SET7_9BACL</name>
<dbReference type="GO" id="GO:0005524">
    <property type="term" value="F:ATP binding"/>
    <property type="evidence" value="ECO:0007669"/>
    <property type="project" value="UniProtKB-UniRule"/>
</dbReference>
<evidence type="ECO:0000256" key="6">
    <source>
        <dbReference type="SAM" id="Phobius"/>
    </source>
</evidence>
<feature type="domain" description="FtsK" evidence="7">
    <location>
        <begin position="980"/>
        <end position="1166"/>
    </location>
</feature>
<evidence type="ECO:0000259" key="7">
    <source>
        <dbReference type="PROSITE" id="PS50901"/>
    </source>
</evidence>
<dbReference type="Gene3D" id="3.40.50.300">
    <property type="entry name" value="P-loop containing nucleotide triphosphate hydrolases"/>
    <property type="match status" value="2"/>
</dbReference>
<sequence>MNVYIMYKDNNFTLYPNRKYVVGGIDTCDIYLEELPEKVVVKVKNDVVVIDGKEYSFGSYNVKVHQIVFKLVILKSEKYYLVDKNNIFIGQKDGADICIENSNLDMLISYDEETKIITNGSFYLNGERQKDSASLKEYDVLVFEEGLSIVIQNKSLALASNFNVSTNLIVFEQDEQEDRAKEFHRSPRIILREPTDRIIIGTPPTEEDPTRQSLLRLLLMPASMVLFTVLIYIYSSSGAMMIMMFGMSVVTIITSLHGYVSDKKNYKERQIKKVQDYKEYLQGKYIELAKYAEEQKQSLTYHYPDVSNILSMTKNVDRRIYEKTPYYFDFLTYKLGKGEVEPSFNVEYNKSETTKVKVEVDQDINNLLDYYKVIKDVAVKNDIHVPMGYIGTRRVVIEQVQQLIMQIAAFQSYHDVQFITIFREEEKQLWEWSKWLPHNKIKAFNSRGFVYDQRTRDQLLTSLYQIIKDRKLDVSQKSEGNKEKVYIPHYVVIITDLTLLLGHNIMEHIYEDLTGIGISFVFVDEVIESLPEHVKTVVDYRSEKKATLILQKGEFVDKVFEPLPPISLAEKESFARNLAGINHEETLRNSIPNSITFLEMYGASKVEDLNMLDRWRINETYQTMAVPLGVRGRDDLLYLNLHEKAHGPHGLIAGTTGSGKSELVQSYILSLAVNYHPYEVAFLLIDYKGGGMANLFADLPHLVGTITNLDANQANRALVSIKAELKKRQRIFAQYDVNHINQYTKLFKQGEVSEPLPHLFIISDEFAELKQEQPDFMQELVSTARIGRSLGIHLILATQKPSGVVNDQIWSNSKFKIALKVQDVADSREIIKTPDAAQITQSGRAYLQVGNNEIYELFQSAWSGADYIKDGEEDSNRDLTIYEIMENGQYNPINKDLSGLSNTKEVKTVPTELDIVVEEAKSIFEKTGLDKVASPWLPPLEEKIFASDLQNTDFREYWNSEKENENVLIGYQDIPEKQEQSPLIFDMKNIGHILLVSSPGFGKSTFLQNMAIDLMRKNTPEQVHCYLYDFGTSGLVSLSDFPHVADYFILDENEKIMKSVRRLNEEIKRRKKILSEARVVNLNQYNQVAEEKIPSIYLFIDSYDGMAETKYVDAFNDMLSTVARDGVSLGMYLVVTLSRVNAMRLQLQANFKTKISLFLFDNSDLSAIVGRSNIPLEEIKGRAVVKFDEIIHFQIAQPYKYDSYVDYIEQVKQEAKDMAEYWNGDCPKSIPMLPEKITIKTMEEREPFINKNNNFVLGLYNETGELAQFTLDKSILLASDNPLSVEKYYDLFDYNIDRIQDDYNVILLDPTEKVLHSQLNGARRYVSSTDISETVNNIIYDLKKRIDNPKGNYSKWIIVIPDIVSVFRSAGVLEQDFKLFVKEGGRYGITPVFIGYHQELIASYDSITKLTKQVVEQVYIGMRISDQDHTRYTFISNEPYTKIPEGFILERQNYYSVQIIEK</sequence>
<evidence type="ECO:0000256" key="3">
    <source>
        <dbReference type="ARBA" id="ARBA00022840"/>
    </source>
</evidence>
<dbReference type="InterPro" id="IPR023839">
    <property type="entry name" value="Firmicutes_EssC_C"/>
</dbReference>
<dbReference type="OrthoDB" id="9807790at2"/>
<dbReference type="GO" id="GO:0003677">
    <property type="term" value="F:DNA binding"/>
    <property type="evidence" value="ECO:0007669"/>
    <property type="project" value="InterPro"/>
</dbReference>
<dbReference type="SUPFAM" id="SSF52540">
    <property type="entry name" value="P-loop containing nucleoside triphosphate hydrolases"/>
    <property type="match status" value="2"/>
</dbReference>
<accession>A0A2N6SET7</accession>
<evidence type="ECO:0000313" key="8">
    <source>
        <dbReference type="EMBL" id="PMC52468.1"/>
    </source>
</evidence>
<keyword evidence="6" id="KW-1133">Transmembrane helix</keyword>
<keyword evidence="6" id="KW-0812">Transmembrane</keyword>
<keyword evidence="6" id="KW-0472">Membrane</keyword>
<evidence type="ECO:0000256" key="2">
    <source>
        <dbReference type="ARBA" id="ARBA00022741"/>
    </source>
</evidence>
<feature type="binding site" evidence="4">
    <location>
        <begin position="654"/>
        <end position="661"/>
    </location>
    <ligand>
        <name>ATP</name>
        <dbReference type="ChEBI" id="CHEBI:30616"/>
    </ligand>
</feature>
<dbReference type="PANTHER" id="PTHR22683:SF1">
    <property type="entry name" value="TYPE VII SECRETION SYSTEM PROTEIN ESSC"/>
    <property type="match status" value="1"/>
</dbReference>